<proteinExistence type="predicted"/>
<dbReference type="Gene3D" id="3.30.40.10">
    <property type="entry name" value="Zinc/RING finger domain, C3HC4 (zinc finger)"/>
    <property type="match status" value="1"/>
</dbReference>
<dbReference type="VEuPathDB" id="PiroplasmaDB:BBOV_III011620"/>
<dbReference type="OMA" id="CSARCGC"/>
<evidence type="ECO:0000313" key="3">
    <source>
        <dbReference type="EMBL" id="EDO08714.1"/>
    </source>
</evidence>
<keyword evidence="1" id="KW-0862">Zinc</keyword>
<reference evidence="4" key="2">
    <citation type="journal article" date="2020" name="Data Brief">
        <title>Transcriptome dataset of Babesia bovis life stages within vertebrate and invertebrate hosts.</title>
        <authorList>
            <person name="Ueti M.W."/>
            <person name="Johnson W.C."/>
            <person name="Kappmeyer L.S."/>
            <person name="Herndon D.R."/>
            <person name="Mousel M.R."/>
            <person name="Reif K.E."/>
            <person name="Taus N.S."/>
            <person name="Ifeonu O.O."/>
            <person name="Silva J.C."/>
            <person name="Suarez C.E."/>
            <person name="Brayton K.A."/>
        </authorList>
    </citation>
    <scope>NUCLEOTIDE SEQUENCE [LARGE SCALE GENOMIC DNA]</scope>
</reference>
<dbReference type="SMART" id="SM01180">
    <property type="entry name" value="DWNN"/>
    <property type="match status" value="1"/>
</dbReference>
<dbReference type="PROSITE" id="PS50089">
    <property type="entry name" value="ZF_RING_2"/>
    <property type="match status" value="1"/>
</dbReference>
<reference evidence="3 4" key="1">
    <citation type="journal article" date="2007" name="PLoS Pathog.">
        <title>Genome sequence of Babesia bovis and comparative analysis of apicomplexan hemoprotozoa.</title>
        <authorList>
            <person name="Brayton K.A."/>
            <person name="Lau A.O.T."/>
            <person name="Herndon D.R."/>
            <person name="Hannick L."/>
            <person name="Kappmeyer L.S."/>
            <person name="Berens S.J."/>
            <person name="Bidwell S.L."/>
            <person name="Brown W.C."/>
            <person name="Crabtree J."/>
            <person name="Fadrosh D."/>
            <person name="Feldblum T."/>
            <person name="Forberger H.A."/>
            <person name="Haas B.J."/>
            <person name="Howell J.M."/>
            <person name="Khouri H."/>
            <person name="Koo H."/>
            <person name="Mann D.J."/>
            <person name="Norimine J."/>
            <person name="Paulsen I.T."/>
            <person name="Radune D."/>
            <person name="Ren Q."/>
            <person name="Smith R.K. Jr."/>
            <person name="Suarez C.E."/>
            <person name="White O."/>
            <person name="Wortman J.R."/>
            <person name="Knowles D.P. Jr."/>
            <person name="McElwain T.F."/>
            <person name="Nene V.M."/>
        </authorList>
    </citation>
    <scope>NUCLEOTIDE SEQUENCE [LARGE SCALE GENOMIC DNA]</scope>
    <source>
        <strain evidence="3">T2Bo</strain>
    </source>
</reference>
<dbReference type="InterPro" id="IPR014891">
    <property type="entry name" value="DWNN_domain"/>
</dbReference>
<comment type="caution">
    <text evidence="3">The sequence shown here is derived from an EMBL/GenBank/DDBJ whole genome shotgun (WGS) entry which is preliminary data.</text>
</comment>
<dbReference type="Pfam" id="PF08783">
    <property type="entry name" value="DWNN"/>
    <property type="match status" value="1"/>
</dbReference>
<dbReference type="Proteomes" id="UP000002173">
    <property type="component" value="Unassembled WGS sequence"/>
</dbReference>
<reference evidence="4" key="3">
    <citation type="journal article" date="2021" name="Int. J. Parasitol.">
        <title>Comparative analysis of gene expression between Babesia bovis blood stages and kinetes allowed by improved genome annotation.</title>
        <authorList>
            <person name="Ueti M.W."/>
            <person name="Johnson W.C."/>
            <person name="Kappmeyer L.S."/>
            <person name="Herndon D.R."/>
            <person name="Mousel M.R."/>
            <person name="Reif K.E."/>
            <person name="Taus N.S."/>
            <person name="Ifeonu O.O."/>
            <person name="Silva J.C."/>
            <person name="Suarez C.E."/>
            <person name="Brayton K.A."/>
        </authorList>
    </citation>
    <scope>NUCLEOTIDE SEQUENCE [LARGE SCALE GENOMIC DNA]</scope>
</reference>
<dbReference type="Gene3D" id="3.10.20.90">
    <property type="entry name" value="Phosphatidylinositol 3-kinase Catalytic Subunit, Chain A, domain 1"/>
    <property type="match status" value="1"/>
</dbReference>
<accession>A7AQ80</accession>
<dbReference type="InterPro" id="IPR001841">
    <property type="entry name" value="Znf_RING"/>
</dbReference>
<name>A7AQ80_BABBO</name>
<keyword evidence="1" id="KW-0479">Metal-binding</keyword>
<gene>
    <name evidence="3" type="ORF">BBOV_III011620</name>
</gene>
<dbReference type="AlphaFoldDB" id="A7AQ80"/>
<sequence length="525" mass="58900">MVSTGGVIFYRFSSERRIWRELQLDSSGGILVSDLKILIAQETSLSKDFTRKTNLTVSLYDENSSEEPRPLDDNVVVHVGSRVLLNRVAWVQATPIYHEARTQFEGVVIEEKPNLHPFPVSLICKLCGSPMNDPVLIKCSANCGYSGCCTCLVSHFKDFLIKNEDDVDNILYTLSEHKPCPFCKRGLVSCFIHNRQMASVLLELDYSKFDIPSLNTATSGSETNEAGSASTVAMVIPKHFLLCVDNTLLEAMREHMLLPIHIDSLLAPKGDAQSEATSNTYKDISVIVVSYVGGGTSFSAMGVVRPLQEDRTNLEFIKLARAHTARKFMWLHNNTEPLLIPARRQPLFTYFGAKRFSPVALNSTNDVMWRYRSEVSIEVGLKRKAFDAAFEAIFGIQSEGLMTKVENNNKNWLELAFPEGPSPMYIDKHGNVLTNGNDADIDTGNPYLGYAAIMPLLSESQFLKLRYLQRAAKEGFLQQFTELIVNQFPPEEGESLLEKAYTNTWNRHVEYDIATVDNATVKQEQ</sequence>
<feature type="domain" description="RING-type" evidence="2">
    <location>
        <begin position="124"/>
        <end position="184"/>
    </location>
</feature>
<keyword evidence="4" id="KW-1185">Reference proteome</keyword>
<organism evidence="3 4">
    <name type="scientific">Babesia bovis</name>
    <dbReference type="NCBI Taxonomy" id="5865"/>
    <lineage>
        <taxon>Eukaryota</taxon>
        <taxon>Sar</taxon>
        <taxon>Alveolata</taxon>
        <taxon>Apicomplexa</taxon>
        <taxon>Aconoidasida</taxon>
        <taxon>Piroplasmida</taxon>
        <taxon>Babesiidae</taxon>
        <taxon>Babesia</taxon>
    </lineage>
</organism>
<dbReference type="KEGG" id="bbo:BBOV_III011620"/>
<dbReference type="STRING" id="5865.A7AQ80"/>
<dbReference type="EMBL" id="AAXT01000001">
    <property type="protein sequence ID" value="EDO08714.1"/>
    <property type="molecule type" value="Genomic_DNA"/>
</dbReference>
<dbReference type="eggNOG" id="ENOG502STKN">
    <property type="taxonomic scope" value="Eukaryota"/>
</dbReference>
<evidence type="ECO:0000313" key="4">
    <source>
        <dbReference type="Proteomes" id="UP000002173"/>
    </source>
</evidence>
<dbReference type="SUPFAM" id="SSF57850">
    <property type="entry name" value="RING/U-box"/>
    <property type="match status" value="1"/>
</dbReference>
<dbReference type="GO" id="GO:0008270">
    <property type="term" value="F:zinc ion binding"/>
    <property type="evidence" value="ECO:0007669"/>
    <property type="project" value="UniProtKB-KW"/>
</dbReference>
<evidence type="ECO:0000259" key="2">
    <source>
        <dbReference type="PROSITE" id="PS50089"/>
    </source>
</evidence>
<dbReference type="InterPro" id="IPR013083">
    <property type="entry name" value="Znf_RING/FYVE/PHD"/>
</dbReference>
<dbReference type="InParanoid" id="A7AQ80"/>
<dbReference type="RefSeq" id="XP_001612282.1">
    <property type="nucleotide sequence ID" value="XM_001612232.1"/>
</dbReference>
<evidence type="ECO:0000256" key="1">
    <source>
        <dbReference type="PROSITE-ProRule" id="PRU00175"/>
    </source>
</evidence>
<keyword evidence="1" id="KW-0863">Zinc-finger</keyword>
<protein>
    <recommendedName>
        <fullName evidence="2">RING-type domain-containing protein</fullName>
    </recommendedName>
</protein>
<dbReference type="GeneID" id="5480542"/>